<keyword evidence="3" id="KW-0393">Immunoglobulin domain</keyword>
<evidence type="ECO:0000259" key="5">
    <source>
        <dbReference type="PROSITE" id="PS50835"/>
    </source>
</evidence>
<evidence type="ECO:0000313" key="7">
    <source>
        <dbReference type="Proteomes" id="UP000472276"/>
    </source>
</evidence>
<dbReference type="PANTHER" id="PTHR19944:SF86">
    <property type="entry name" value="HLA CLASS II HISTOCOMPATIBILITY ANTIGEN, DR ALPHA CHAIN"/>
    <property type="match status" value="1"/>
</dbReference>
<dbReference type="SUPFAM" id="SSF54452">
    <property type="entry name" value="MHC antigen-recognition domain"/>
    <property type="match status" value="1"/>
</dbReference>
<dbReference type="InterPro" id="IPR011162">
    <property type="entry name" value="MHC_I/II-like_Ag-recog"/>
</dbReference>
<dbReference type="OMA" id="CKNDMYR"/>
<dbReference type="GO" id="GO:0042613">
    <property type="term" value="C:MHC class II protein complex"/>
    <property type="evidence" value="ECO:0007669"/>
    <property type="project" value="InterPro"/>
</dbReference>
<keyword evidence="2" id="KW-0325">Glycoprotein</keyword>
<dbReference type="InterPro" id="IPR003006">
    <property type="entry name" value="Ig/MHC_CS"/>
</dbReference>
<evidence type="ECO:0000256" key="1">
    <source>
        <dbReference type="ARBA" id="ARBA00007394"/>
    </source>
</evidence>
<evidence type="ECO:0000256" key="2">
    <source>
        <dbReference type="ARBA" id="ARBA00023180"/>
    </source>
</evidence>
<dbReference type="GO" id="GO:0006955">
    <property type="term" value="P:immune response"/>
    <property type="evidence" value="ECO:0007669"/>
    <property type="project" value="InterPro"/>
</dbReference>
<sequence>AKEAYEKQVLCRNNKESVKQLRTVCLSAERNHEFCHTYGCFESSDTQLFLTLDGDEVYYADFTKELLIWESKIPTTLRPEQAYKYEVKYRATCKEDVQKWKKDKSTIKKKEPPKIFLYPRDEIIKEEGNTLICFINYFFPSSIHIKWTKNNVEVEVEDPFIKCLSNPDGTFYIFSYLDFVPEDGDIYSCSVEHEALTERLTKFWVVEIDESGNGPDVFCGLGLCLGVMGVVAGAFLYVKASQYRGLQTLAG</sequence>
<accession>A0A668UC76</accession>
<dbReference type="Pfam" id="PF07654">
    <property type="entry name" value="C1-set"/>
    <property type="match status" value="1"/>
</dbReference>
<keyword evidence="4" id="KW-1133">Transmembrane helix</keyword>
<keyword evidence="4" id="KW-0472">Membrane</keyword>
<comment type="similarity">
    <text evidence="1">Belongs to the MHC class II family.</text>
</comment>
<evidence type="ECO:0000256" key="3">
    <source>
        <dbReference type="ARBA" id="ARBA00023319"/>
    </source>
</evidence>
<dbReference type="Proteomes" id="UP000472276">
    <property type="component" value="Unassembled WGS sequence"/>
</dbReference>
<dbReference type="Ensembl" id="ENSOABT00000036398.2">
    <property type="protein sequence ID" value="ENSOABP00000035422.2"/>
    <property type="gene ID" value="ENSOABG00000016291.2"/>
</dbReference>
<evidence type="ECO:0000256" key="4">
    <source>
        <dbReference type="SAM" id="Phobius"/>
    </source>
</evidence>
<dbReference type="PANTHER" id="PTHR19944">
    <property type="entry name" value="MHC CLASS II-RELATED"/>
    <property type="match status" value="1"/>
</dbReference>
<dbReference type="GO" id="GO:0019882">
    <property type="term" value="P:antigen processing and presentation"/>
    <property type="evidence" value="ECO:0007669"/>
    <property type="project" value="InterPro"/>
</dbReference>
<dbReference type="Gene3D" id="2.60.40.10">
    <property type="entry name" value="Immunoglobulins"/>
    <property type="match status" value="1"/>
</dbReference>
<dbReference type="PROSITE" id="PS50835">
    <property type="entry name" value="IG_LIKE"/>
    <property type="match status" value="1"/>
</dbReference>
<dbReference type="AlphaFoldDB" id="A0A668UC76"/>
<dbReference type="SMART" id="SM00407">
    <property type="entry name" value="IGc1"/>
    <property type="match status" value="1"/>
</dbReference>
<evidence type="ECO:0000313" key="6">
    <source>
        <dbReference type="Ensembl" id="ENSOABP00000035422.2"/>
    </source>
</evidence>
<dbReference type="InterPro" id="IPR050160">
    <property type="entry name" value="MHC/Immunoglobulin"/>
</dbReference>
<keyword evidence="4" id="KW-0812">Transmembrane</keyword>
<dbReference type="PROSITE" id="PS00290">
    <property type="entry name" value="IG_MHC"/>
    <property type="match status" value="1"/>
</dbReference>
<organism evidence="6 7">
    <name type="scientific">Oreochromis aureus</name>
    <name type="common">Israeli tilapia</name>
    <name type="synonym">Chromis aureus</name>
    <dbReference type="NCBI Taxonomy" id="47969"/>
    <lineage>
        <taxon>Eukaryota</taxon>
        <taxon>Metazoa</taxon>
        <taxon>Chordata</taxon>
        <taxon>Craniata</taxon>
        <taxon>Vertebrata</taxon>
        <taxon>Euteleostomi</taxon>
        <taxon>Actinopterygii</taxon>
        <taxon>Neopterygii</taxon>
        <taxon>Teleostei</taxon>
        <taxon>Neoteleostei</taxon>
        <taxon>Acanthomorphata</taxon>
        <taxon>Ovalentaria</taxon>
        <taxon>Cichlomorphae</taxon>
        <taxon>Cichliformes</taxon>
        <taxon>Cichlidae</taxon>
        <taxon>African cichlids</taxon>
        <taxon>Pseudocrenilabrinae</taxon>
        <taxon>Oreochromini</taxon>
        <taxon>Oreochromis</taxon>
    </lineage>
</organism>
<feature type="domain" description="Ig-like" evidence="5">
    <location>
        <begin position="113"/>
        <end position="201"/>
    </location>
</feature>
<proteinExistence type="inferred from homology"/>
<dbReference type="SUPFAM" id="SSF48726">
    <property type="entry name" value="Immunoglobulin"/>
    <property type="match status" value="1"/>
</dbReference>
<keyword evidence="7" id="KW-1185">Reference proteome</keyword>
<dbReference type="InterPro" id="IPR036179">
    <property type="entry name" value="Ig-like_dom_sf"/>
</dbReference>
<dbReference type="InterPro" id="IPR001003">
    <property type="entry name" value="MHC_II_a_N"/>
</dbReference>
<dbReference type="InterPro" id="IPR003597">
    <property type="entry name" value="Ig_C1-set"/>
</dbReference>
<feature type="transmembrane region" description="Helical" evidence="4">
    <location>
        <begin position="220"/>
        <end position="238"/>
    </location>
</feature>
<protein>
    <recommendedName>
        <fullName evidence="5">Ig-like domain-containing protein</fullName>
    </recommendedName>
</protein>
<gene>
    <name evidence="6" type="primary">LOC120439965</name>
</gene>
<name>A0A668UC76_OREAU</name>
<dbReference type="InterPro" id="IPR013783">
    <property type="entry name" value="Ig-like_fold"/>
</dbReference>
<reference evidence="6" key="2">
    <citation type="submission" date="2025-09" db="UniProtKB">
        <authorList>
            <consortium name="Ensembl"/>
        </authorList>
    </citation>
    <scope>IDENTIFICATION</scope>
</reference>
<dbReference type="Pfam" id="PF00993">
    <property type="entry name" value="MHC_II_alpha"/>
    <property type="match status" value="1"/>
</dbReference>
<dbReference type="InterPro" id="IPR007110">
    <property type="entry name" value="Ig-like_dom"/>
</dbReference>
<reference evidence="6" key="1">
    <citation type="submission" date="2025-08" db="UniProtKB">
        <authorList>
            <consortium name="Ensembl"/>
        </authorList>
    </citation>
    <scope>IDENTIFICATION</scope>
</reference>